<evidence type="ECO:0000256" key="4">
    <source>
        <dbReference type="ARBA" id="ARBA00022490"/>
    </source>
</evidence>
<dbReference type="GO" id="GO:0003725">
    <property type="term" value="F:double-stranded RNA binding"/>
    <property type="evidence" value="ECO:0007669"/>
    <property type="project" value="InterPro"/>
</dbReference>
<comment type="similarity">
    <text evidence="2">Belongs to the SUA5 family.</text>
</comment>
<evidence type="ECO:0000256" key="7">
    <source>
        <dbReference type="ARBA" id="ARBA00022695"/>
    </source>
</evidence>
<evidence type="ECO:0000256" key="8">
    <source>
        <dbReference type="ARBA" id="ARBA00022741"/>
    </source>
</evidence>
<keyword evidence="9" id="KW-0067">ATP-binding</keyword>
<keyword evidence="7" id="KW-0548">Nucleotidyltransferase</keyword>
<evidence type="ECO:0000256" key="1">
    <source>
        <dbReference type="ARBA" id="ARBA00004496"/>
    </source>
</evidence>
<dbReference type="GO" id="GO:0005737">
    <property type="term" value="C:cytoplasm"/>
    <property type="evidence" value="ECO:0007669"/>
    <property type="project" value="UniProtKB-SubCell"/>
</dbReference>
<feature type="domain" description="YrdC-like" evidence="12">
    <location>
        <begin position="5"/>
        <end position="180"/>
    </location>
</feature>
<keyword evidence="8" id="KW-0547">Nucleotide-binding</keyword>
<dbReference type="GO" id="GO:0061710">
    <property type="term" value="F:L-threonylcarbamoyladenylate synthase"/>
    <property type="evidence" value="ECO:0007669"/>
    <property type="project" value="UniProtKB-EC"/>
</dbReference>
<dbReference type="Gene3D" id="3.90.870.10">
    <property type="entry name" value="DHBP synthase"/>
    <property type="match status" value="1"/>
</dbReference>
<name>A0A7C6A7P3_DESAE</name>
<dbReference type="EMBL" id="DRZX01000275">
    <property type="protein sequence ID" value="HHS49345.1"/>
    <property type="molecule type" value="Genomic_DNA"/>
</dbReference>
<comment type="caution">
    <text evidence="13">The sequence shown here is derived from an EMBL/GenBank/DDBJ whole genome shotgun (WGS) entry which is preliminary data.</text>
</comment>
<dbReference type="GO" id="GO:0008033">
    <property type="term" value="P:tRNA processing"/>
    <property type="evidence" value="ECO:0007669"/>
    <property type="project" value="UniProtKB-KW"/>
</dbReference>
<evidence type="ECO:0000256" key="5">
    <source>
        <dbReference type="ARBA" id="ARBA00022679"/>
    </source>
</evidence>
<comment type="subcellular location">
    <subcellularLocation>
        <location evidence="1">Cytoplasm</location>
    </subcellularLocation>
</comment>
<dbReference type="InterPro" id="IPR017945">
    <property type="entry name" value="DHBP_synth_RibB-like_a/b_dom"/>
</dbReference>
<dbReference type="PROSITE" id="PS51163">
    <property type="entry name" value="YRDC"/>
    <property type="match status" value="1"/>
</dbReference>
<dbReference type="PANTHER" id="PTHR17490:SF16">
    <property type="entry name" value="THREONYLCARBAMOYL-AMP SYNTHASE"/>
    <property type="match status" value="1"/>
</dbReference>
<dbReference type="GO" id="GO:0006450">
    <property type="term" value="P:regulation of translational fidelity"/>
    <property type="evidence" value="ECO:0007669"/>
    <property type="project" value="TreeGrafter"/>
</dbReference>
<dbReference type="GO" id="GO:0000049">
    <property type="term" value="F:tRNA binding"/>
    <property type="evidence" value="ECO:0007669"/>
    <property type="project" value="TreeGrafter"/>
</dbReference>
<dbReference type="EC" id="2.7.7.87" evidence="3"/>
<dbReference type="InterPro" id="IPR006070">
    <property type="entry name" value="Sua5-like_dom"/>
</dbReference>
<evidence type="ECO:0000256" key="2">
    <source>
        <dbReference type="ARBA" id="ARBA00007663"/>
    </source>
</evidence>
<protein>
    <recommendedName>
        <fullName evidence="10">L-threonylcarbamoyladenylate synthase</fullName>
        <ecNumber evidence="3">2.7.7.87</ecNumber>
    </recommendedName>
    <alternativeName>
        <fullName evidence="10">L-threonylcarbamoyladenylate synthase</fullName>
    </alternativeName>
</protein>
<dbReference type="InterPro" id="IPR050156">
    <property type="entry name" value="TC-AMP_synthase_SUA5"/>
</dbReference>
<keyword evidence="4" id="KW-0963">Cytoplasm</keyword>
<organism evidence="13">
    <name type="scientific">Desulfurella acetivorans</name>
    <dbReference type="NCBI Taxonomy" id="33002"/>
    <lineage>
        <taxon>Bacteria</taxon>
        <taxon>Pseudomonadati</taxon>
        <taxon>Campylobacterota</taxon>
        <taxon>Desulfurellia</taxon>
        <taxon>Desulfurellales</taxon>
        <taxon>Desulfurellaceae</taxon>
        <taxon>Desulfurella</taxon>
    </lineage>
</organism>
<accession>A0A7C6A7P3</accession>
<evidence type="ECO:0000256" key="3">
    <source>
        <dbReference type="ARBA" id="ARBA00012584"/>
    </source>
</evidence>
<dbReference type="AlphaFoldDB" id="A0A7C6A7P3"/>
<evidence type="ECO:0000256" key="10">
    <source>
        <dbReference type="ARBA" id="ARBA00029774"/>
    </source>
</evidence>
<dbReference type="PANTHER" id="PTHR17490">
    <property type="entry name" value="SUA5"/>
    <property type="match status" value="1"/>
</dbReference>
<keyword evidence="6" id="KW-0819">tRNA processing</keyword>
<gene>
    <name evidence="13" type="ORF">ENM99_05860</name>
</gene>
<sequence length="191" mass="21641">MKTIVCRDKDSFNYLHRIKNGIVIYPADTIYGFGAYVYNVFTNKKIFELKKRFVQKPFIVLCSLDFVLKNAFVDENAVNLLKLGATVILKNKLTLPFYAAKNGKTAYRLAVNPFIEKIVKKTPLTSTSLNVSKKTPINSIRQILKRYFGVVDIIIVGKTKNVASSIVDFENKVILREGYNCESIKSFLGVV</sequence>
<evidence type="ECO:0000256" key="11">
    <source>
        <dbReference type="ARBA" id="ARBA00048366"/>
    </source>
</evidence>
<comment type="catalytic activity">
    <reaction evidence="11">
        <text>L-threonine + hydrogencarbonate + ATP = L-threonylcarbamoyladenylate + diphosphate + H2O</text>
        <dbReference type="Rhea" id="RHEA:36407"/>
        <dbReference type="ChEBI" id="CHEBI:15377"/>
        <dbReference type="ChEBI" id="CHEBI:17544"/>
        <dbReference type="ChEBI" id="CHEBI:30616"/>
        <dbReference type="ChEBI" id="CHEBI:33019"/>
        <dbReference type="ChEBI" id="CHEBI:57926"/>
        <dbReference type="ChEBI" id="CHEBI:73682"/>
        <dbReference type="EC" id="2.7.7.87"/>
    </reaction>
</comment>
<proteinExistence type="inferred from homology"/>
<evidence type="ECO:0000313" key="13">
    <source>
        <dbReference type="EMBL" id="HHS49345.1"/>
    </source>
</evidence>
<evidence type="ECO:0000256" key="6">
    <source>
        <dbReference type="ARBA" id="ARBA00022694"/>
    </source>
</evidence>
<dbReference type="Pfam" id="PF01300">
    <property type="entry name" value="Sua5_yciO_yrdC"/>
    <property type="match status" value="1"/>
</dbReference>
<dbReference type="Proteomes" id="UP000886400">
    <property type="component" value="Unassembled WGS sequence"/>
</dbReference>
<reference evidence="13" key="1">
    <citation type="journal article" date="2020" name="mSystems">
        <title>Genome- and Community-Level Interaction Insights into Carbon Utilization and Element Cycling Functions of Hydrothermarchaeota in Hydrothermal Sediment.</title>
        <authorList>
            <person name="Zhou Z."/>
            <person name="Liu Y."/>
            <person name="Xu W."/>
            <person name="Pan J."/>
            <person name="Luo Z.H."/>
            <person name="Li M."/>
        </authorList>
    </citation>
    <scope>NUCLEOTIDE SEQUENCE [LARGE SCALE GENOMIC DNA]</scope>
    <source>
        <strain evidence="13">SpSt-1135</strain>
    </source>
</reference>
<dbReference type="GO" id="GO:0005524">
    <property type="term" value="F:ATP binding"/>
    <property type="evidence" value="ECO:0007669"/>
    <property type="project" value="UniProtKB-KW"/>
</dbReference>
<evidence type="ECO:0000256" key="9">
    <source>
        <dbReference type="ARBA" id="ARBA00022840"/>
    </source>
</evidence>
<dbReference type="SUPFAM" id="SSF55821">
    <property type="entry name" value="YrdC/RibB"/>
    <property type="match status" value="1"/>
</dbReference>
<keyword evidence="5" id="KW-0808">Transferase</keyword>
<evidence type="ECO:0000259" key="12">
    <source>
        <dbReference type="PROSITE" id="PS51163"/>
    </source>
</evidence>